<comment type="similarity">
    <text evidence="1 4">Belongs to the aldehyde dehydrogenase family.</text>
</comment>
<dbReference type="STRING" id="52.CMC5_010990"/>
<evidence type="ECO:0000313" key="6">
    <source>
        <dbReference type="EMBL" id="AKT36973.1"/>
    </source>
</evidence>
<evidence type="ECO:0000256" key="2">
    <source>
        <dbReference type="ARBA" id="ARBA00023002"/>
    </source>
</evidence>
<dbReference type="Proteomes" id="UP000067626">
    <property type="component" value="Chromosome"/>
</dbReference>
<dbReference type="GO" id="GO:0016620">
    <property type="term" value="F:oxidoreductase activity, acting on the aldehyde or oxo group of donors, NAD or NADP as acceptor"/>
    <property type="evidence" value="ECO:0007669"/>
    <property type="project" value="InterPro"/>
</dbReference>
<feature type="domain" description="Aldehyde dehydrogenase" evidence="5">
    <location>
        <begin position="27"/>
        <end position="480"/>
    </location>
</feature>
<dbReference type="KEGG" id="ccro:CMC5_010990"/>
<evidence type="ECO:0000313" key="7">
    <source>
        <dbReference type="Proteomes" id="UP000067626"/>
    </source>
</evidence>
<dbReference type="SUPFAM" id="SSF53720">
    <property type="entry name" value="ALDH-like"/>
    <property type="match status" value="1"/>
</dbReference>
<accession>A0A0K1E8R4</accession>
<dbReference type="PROSITE" id="PS00070">
    <property type="entry name" value="ALDEHYDE_DEHYDR_CYS"/>
    <property type="match status" value="1"/>
</dbReference>
<evidence type="ECO:0000256" key="4">
    <source>
        <dbReference type="RuleBase" id="RU003345"/>
    </source>
</evidence>
<evidence type="ECO:0000256" key="3">
    <source>
        <dbReference type="PROSITE-ProRule" id="PRU10007"/>
    </source>
</evidence>
<evidence type="ECO:0000259" key="5">
    <source>
        <dbReference type="Pfam" id="PF00171"/>
    </source>
</evidence>
<dbReference type="InterPro" id="IPR016161">
    <property type="entry name" value="Ald_DH/histidinol_DH"/>
</dbReference>
<sequence>MVERSIQSLPLSARRHWISNQEADSRAGETFEKKNPATGELLVTHARGRREDVEAAVASARAAFPGWAKTDPNERARVLWKAGELIMARLEELAHLEVLDTGKPITNAKTIDVPRAADTFFYYSGWATKLHGETIPVRGPFLNYTLREPLGVIGAIIPWNFPLLLAARKVAPALAVGNTVVLKPPEESSLTSLELGRILAEAGLPPGVLNVVTGHGEEAGAALVQHPDVAKISFTGGTETGRVIMRSAADTLKKVSLELGGKSPNIIFADADVTAAARAAVLAAFYNQGEICTAGSRLLVERKIHDQVLEVVSQGASKMQPGDPLDPGTQMGPLVSEAHLGRVLSYIERGQAEGARREIGGSSRGPGYYVEPTVFSGVREDMTIAREEIFGPVLAVIPFDDVDEAARIADATEFGLAAGIWTRDVSKAHGLASRVRAGTVWINTFNRFDAASPYGGVKQSGFGRENGRAVLEELTQLKSVWVALA</sequence>
<dbReference type="Pfam" id="PF00171">
    <property type="entry name" value="Aldedh"/>
    <property type="match status" value="1"/>
</dbReference>
<name>A0A0K1E8R4_CHOCO</name>
<keyword evidence="7" id="KW-1185">Reference proteome</keyword>
<reference evidence="6 7" key="1">
    <citation type="submission" date="2015-07" db="EMBL/GenBank/DDBJ databases">
        <title>Genome analysis of myxobacterium Chondromyces crocatus Cm c5 reveals a high potential for natural compound synthesis and the genetic basis for the loss of fruiting body formation.</title>
        <authorList>
            <person name="Zaburannyi N."/>
            <person name="Bunk B."/>
            <person name="Maier J."/>
            <person name="Overmann J."/>
            <person name="Mueller R."/>
        </authorList>
    </citation>
    <scope>NUCLEOTIDE SEQUENCE [LARGE SCALE GENOMIC DNA]</scope>
    <source>
        <strain evidence="6 7">Cm c5</strain>
    </source>
</reference>
<dbReference type="PATRIC" id="fig|52.7.peg.1175"/>
<dbReference type="FunFam" id="3.40.605.10:FF:000007">
    <property type="entry name" value="NAD/NADP-dependent betaine aldehyde dehydrogenase"/>
    <property type="match status" value="1"/>
</dbReference>
<dbReference type="AlphaFoldDB" id="A0A0K1E8R4"/>
<dbReference type="InterPro" id="IPR029510">
    <property type="entry name" value="Ald_DH_CS_GLU"/>
</dbReference>
<dbReference type="RefSeq" id="WP_082362260.1">
    <property type="nucleotide sequence ID" value="NZ_CP012159.1"/>
</dbReference>
<dbReference type="OrthoDB" id="9762913at2"/>
<dbReference type="InterPro" id="IPR016163">
    <property type="entry name" value="Ald_DH_C"/>
</dbReference>
<dbReference type="FunFam" id="3.40.309.10:FF:000012">
    <property type="entry name" value="Betaine aldehyde dehydrogenase"/>
    <property type="match status" value="1"/>
</dbReference>
<dbReference type="EC" id="1.2.1.-" evidence="6"/>
<protein>
    <submittedName>
        <fullName evidence="6">Aldehyde dehydrogenase</fullName>
        <ecNumber evidence="6">1.2.1.-</ecNumber>
    </submittedName>
</protein>
<organism evidence="6 7">
    <name type="scientific">Chondromyces crocatus</name>
    <dbReference type="NCBI Taxonomy" id="52"/>
    <lineage>
        <taxon>Bacteria</taxon>
        <taxon>Pseudomonadati</taxon>
        <taxon>Myxococcota</taxon>
        <taxon>Polyangia</taxon>
        <taxon>Polyangiales</taxon>
        <taxon>Polyangiaceae</taxon>
        <taxon>Chondromyces</taxon>
    </lineage>
</organism>
<dbReference type="PANTHER" id="PTHR11699">
    <property type="entry name" value="ALDEHYDE DEHYDROGENASE-RELATED"/>
    <property type="match status" value="1"/>
</dbReference>
<gene>
    <name evidence="6" type="primary">aldA</name>
    <name evidence="6" type="ORF">CMC5_010990</name>
</gene>
<dbReference type="EMBL" id="CP012159">
    <property type="protein sequence ID" value="AKT36973.1"/>
    <property type="molecule type" value="Genomic_DNA"/>
</dbReference>
<dbReference type="Gene3D" id="3.40.309.10">
    <property type="entry name" value="Aldehyde Dehydrogenase, Chain A, domain 2"/>
    <property type="match status" value="1"/>
</dbReference>
<keyword evidence="2 4" id="KW-0560">Oxidoreductase</keyword>
<proteinExistence type="inferred from homology"/>
<dbReference type="InterPro" id="IPR015590">
    <property type="entry name" value="Aldehyde_DH_dom"/>
</dbReference>
<dbReference type="InterPro" id="IPR016162">
    <property type="entry name" value="Ald_DH_N"/>
</dbReference>
<feature type="active site" evidence="3">
    <location>
        <position position="258"/>
    </location>
</feature>
<dbReference type="PROSITE" id="PS00687">
    <property type="entry name" value="ALDEHYDE_DEHYDR_GLU"/>
    <property type="match status" value="1"/>
</dbReference>
<evidence type="ECO:0000256" key="1">
    <source>
        <dbReference type="ARBA" id="ARBA00009986"/>
    </source>
</evidence>
<dbReference type="InterPro" id="IPR016160">
    <property type="entry name" value="Ald_DH_CS_CYS"/>
</dbReference>
<dbReference type="Gene3D" id="3.40.605.10">
    <property type="entry name" value="Aldehyde Dehydrogenase, Chain A, domain 1"/>
    <property type="match status" value="1"/>
</dbReference>